<evidence type="ECO:0000313" key="2">
    <source>
        <dbReference type="EMBL" id="WGK68074.1"/>
    </source>
</evidence>
<reference evidence="2 3" key="1">
    <citation type="submission" date="2023-04" db="EMBL/GenBank/DDBJ databases">
        <title>Spirochaete genome identified in red abalone sample constitutes a novel genus.</title>
        <authorList>
            <person name="Sharma S.P."/>
            <person name="Purcell C.M."/>
            <person name="Hyde J.R."/>
            <person name="Severin A.J."/>
        </authorList>
    </citation>
    <scope>NUCLEOTIDE SEQUENCE [LARGE SCALE GENOMIC DNA]</scope>
    <source>
        <strain evidence="2 3">SP-2023</strain>
    </source>
</reference>
<dbReference type="EMBL" id="CP123443">
    <property type="protein sequence ID" value="WGK68074.1"/>
    <property type="molecule type" value="Genomic_DNA"/>
</dbReference>
<proteinExistence type="predicted"/>
<evidence type="ECO:0000313" key="3">
    <source>
        <dbReference type="Proteomes" id="UP001228690"/>
    </source>
</evidence>
<dbReference type="Proteomes" id="UP001228690">
    <property type="component" value="Chromosome"/>
</dbReference>
<protein>
    <submittedName>
        <fullName evidence="2">Uncharacterized protein</fullName>
    </submittedName>
</protein>
<name>A0ABY8MDM8_9SPIO</name>
<feature type="region of interest" description="Disordered" evidence="1">
    <location>
        <begin position="1"/>
        <end position="25"/>
    </location>
</feature>
<keyword evidence="3" id="KW-1185">Reference proteome</keyword>
<dbReference type="RefSeq" id="WP_326926239.1">
    <property type="nucleotide sequence ID" value="NZ_CP123443.1"/>
</dbReference>
<evidence type="ECO:0000256" key="1">
    <source>
        <dbReference type="SAM" id="MobiDB-lite"/>
    </source>
</evidence>
<accession>A0ABY8MDM8</accession>
<sequence>MDLDLNVVASPYGPESDQSRKNRPDELIKSSQRFVRDEASYVFYGMIHGFQVIYRPPDRFHNQDETFLVLSEKPEMIRPDDLEIYHISNVGYRYYYSVRKQLDRFESFAIQAWEQGNKKTLQGGGAVAFAAAAKAGKDTDWQSPEPELMIQLRKSAIDNAIKQAVRAYFRRELRNKPAQIRVNLALSDVPEISVGSGELRARVRLHMGQYNIERYQTKGSYN</sequence>
<organism evidence="2 3">
    <name type="scientific">Candidatus Haliotispira prima</name>
    <dbReference type="NCBI Taxonomy" id="3034016"/>
    <lineage>
        <taxon>Bacteria</taxon>
        <taxon>Pseudomonadati</taxon>
        <taxon>Spirochaetota</taxon>
        <taxon>Spirochaetia</taxon>
        <taxon>Spirochaetales</taxon>
        <taxon>Spirochaetaceae</taxon>
        <taxon>Candidatus Haliotispira</taxon>
    </lineage>
</organism>
<gene>
    <name evidence="2" type="ORF">P0082_06215</name>
</gene>